<accession>A0A067C4E3</accession>
<dbReference type="VEuPathDB" id="FungiDB:SPRG_08938"/>
<dbReference type="OrthoDB" id="66498at2759"/>
<reference evidence="3 4" key="1">
    <citation type="journal article" date="2013" name="PLoS Genet.">
        <title>Distinctive expansion of potential virulence genes in the genome of the oomycete fish pathogen Saprolegnia parasitica.</title>
        <authorList>
            <person name="Jiang R.H."/>
            <person name="de Bruijn I."/>
            <person name="Haas B.J."/>
            <person name="Belmonte R."/>
            <person name="Lobach L."/>
            <person name="Christie J."/>
            <person name="van den Ackerveken G."/>
            <person name="Bottin A."/>
            <person name="Bulone V."/>
            <person name="Diaz-Moreno S.M."/>
            <person name="Dumas B."/>
            <person name="Fan L."/>
            <person name="Gaulin E."/>
            <person name="Govers F."/>
            <person name="Grenville-Briggs L.J."/>
            <person name="Horner N.R."/>
            <person name="Levin J.Z."/>
            <person name="Mammella M."/>
            <person name="Meijer H.J."/>
            <person name="Morris P."/>
            <person name="Nusbaum C."/>
            <person name="Oome S."/>
            <person name="Phillips A.J."/>
            <person name="van Rooyen D."/>
            <person name="Rzeszutek E."/>
            <person name="Saraiva M."/>
            <person name="Secombes C.J."/>
            <person name="Seidl M.F."/>
            <person name="Snel B."/>
            <person name="Stassen J.H."/>
            <person name="Sykes S."/>
            <person name="Tripathy S."/>
            <person name="van den Berg H."/>
            <person name="Vega-Arreguin J.C."/>
            <person name="Wawra S."/>
            <person name="Young S.K."/>
            <person name="Zeng Q."/>
            <person name="Dieguez-Uribeondo J."/>
            <person name="Russ C."/>
            <person name="Tyler B.M."/>
            <person name="van West P."/>
        </authorList>
    </citation>
    <scope>NUCLEOTIDE SEQUENCE [LARGE SCALE GENOMIC DNA]</scope>
    <source>
        <strain evidence="3 4">CBS 223.65</strain>
    </source>
</reference>
<dbReference type="EMBL" id="KK583230">
    <property type="protein sequence ID" value="KDO25639.1"/>
    <property type="molecule type" value="Genomic_DNA"/>
</dbReference>
<sequence>MTLKRPLSPPAKPRRAGTAIDDDAWLDVLLALKVYRLLYGHCKVPLSYFVPRLDHTPTAWPLHLTGMHLGAAVKTLRTCYLPEHFVSALNAIGFVWRQDGRLIPTGTSLFDEIDAVPFAAMITALEVHVATHQTTKIPAHATFVHTSVWHRSWTYVLADVVPALEAHFYQLSDVQMTRLRDLGYCKQLPLWDDLMDLLQRYYEHVVPPGSGVAIDFVVPPDAIAWPSQWHGLELGLLFWSVGLTHTTTLSESRRRDLKTHKFVFNTVHTWAKVLDALTTYDSVSMKPSCFEMWRSYVTPTSAPWPEALRGYPLGRWYKVMCDAETNLLLPYLTQDALVGLRGGLRLLPQELMTESTTAQAYWDAFLTAYRCICANAATIPPKFVMPSTESVPKVAHGFLLGAAIASVRNHVLLHPAHRAALDKLGLAWSTSVPEAAATEPVEIVEWVPTPRRRYYRWPDKMRALEAFKELHGHCGVPTAFVVPSSTEWPEDLHGCRLGALVSRFFAEPRSVPADYAPLISALGVVSVPGDTIVAPRVDADGTVVKAFAGSDADTASDSSDAPMDVTTHDDVTVTDGEHLTDATMVAVSTDDADEDPPVDMSDDASDNDDDVSDNDDDASDNNVLCGSLPPVSSPVVHREPEPDAPSWTTTCALSHSAQMTQEAANVYYELTGHRHISSSFRVPPDDMRWPMHLWDWPLGQAWMHLHRRAPSLKVNWDALLLALGIYARATGHGHVPRHFVVPDDERTWPVHLTGFDLGELVHCIRSGRVTLSHAHAVALSAMDFEWTAP</sequence>
<dbReference type="InterPro" id="IPR005114">
    <property type="entry name" value="Helicase_assoc"/>
</dbReference>
<organism evidence="3 4">
    <name type="scientific">Saprolegnia parasitica (strain CBS 223.65)</name>
    <dbReference type="NCBI Taxonomy" id="695850"/>
    <lineage>
        <taxon>Eukaryota</taxon>
        <taxon>Sar</taxon>
        <taxon>Stramenopiles</taxon>
        <taxon>Oomycota</taxon>
        <taxon>Saprolegniomycetes</taxon>
        <taxon>Saprolegniales</taxon>
        <taxon>Saprolegniaceae</taxon>
        <taxon>Saprolegnia</taxon>
    </lineage>
</organism>
<dbReference type="PANTHER" id="PTHR37066:SF1">
    <property type="entry name" value="LNS2_PITP DOMAIN-CONTAINING PROTEIN"/>
    <property type="match status" value="1"/>
</dbReference>
<evidence type="ECO:0000256" key="1">
    <source>
        <dbReference type="SAM" id="MobiDB-lite"/>
    </source>
</evidence>
<dbReference type="RefSeq" id="XP_012203671.1">
    <property type="nucleotide sequence ID" value="XM_012348281.1"/>
</dbReference>
<dbReference type="OMA" id="CANAATI"/>
<evidence type="ECO:0000313" key="4">
    <source>
        <dbReference type="Proteomes" id="UP000030745"/>
    </source>
</evidence>
<dbReference type="KEGG" id="spar:SPRG_08938"/>
<dbReference type="AlphaFoldDB" id="A0A067C4E3"/>
<feature type="compositionally biased region" description="Acidic residues" evidence="1">
    <location>
        <begin position="590"/>
        <end position="619"/>
    </location>
</feature>
<keyword evidence="4" id="KW-1185">Reference proteome</keyword>
<feature type="region of interest" description="Disordered" evidence="1">
    <location>
        <begin position="587"/>
        <end position="647"/>
    </location>
</feature>
<evidence type="ECO:0000259" key="2">
    <source>
        <dbReference type="Pfam" id="PF03457"/>
    </source>
</evidence>
<feature type="domain" description="Helicase-associated" evidence="2">
    <location>
        <begin position="22"/>
        <end position="94"/>
    </location>
</feature>
<dbReference type="Proteomes" id="UP000030745">
    <property type="component" value="Unassembled WGS sequence"/>
</dbReference>
<dbReference type="GeneID" id="24131139"/>
<evidence type="ECO:0000313" key="3">
    <source>
        <dbReference type="EMBL" id="KDO25639.1"/>
    </source>
</evidence>
<gene>
    <name evidence="3" type="ORF">SPRG_08938</name>
</gene>
<protein>
    <recommendedName>
        <fullName evidence="2">Helicase-associated domain-containing protein</fullName>
    </recommendedName>
</protein>
<dbReference type="PANTHER" id="PTHR37066">
    <property type="entry name" value="HELICASE-ASSOCIATED"/>
    <property type="match status" value="1"/>
</dbReference>
<proteinExistence type="predicted"/>
<dbReference type="Pfam" id="PF03457">
    <property type="entry name" value="HA"/>
    <property type="match status" value="1"/>
</dbReference>
<name>A0A067C4E3_SAPPC</name>